<reference evidence="2" key="2">
    <citation type="journal article" date="2016" name="Fungal Biol.">
        <title>Ochratoxin A production by Penicillium thymicola.</title>
        <authorList>
            <person name="Nguyen H.D.T."/>
            <person name="McMullin D.R."/>
            <person name="Ponomareva E."/>
            <person name="Riley R."/>
            <person name="Pomraning K.R."/>
            <person name="Baker S.E."/>
            <person name="Seifert K.A."/>
        </authorList>
    </citation>
    <scope>NUCLEOTIDE SEQUENCE</scope>
    <source>
        <strain evidence="2">DAOM 180753</strain>
    </source>
</reference>
<comment type="caution">
    <text evidence="2">The sequence shown here is derived from an EMBL/GenBank/DDBJ whole genome shotgun (WGS) entry which is preliminary data.</text>
</comment>
<dbReference type="AlphaFoldDB" id="A0AAI9X4U8"/>
<dbReference type="Proteomes" id="UP001227192">
    <property type="component" value="Unassembled WGS sequence"/>
</dbReference>
<dbReference type="EMBL" id="LACB01000376">
    <property type="protein sequence ID" value="KAJ9484016.1"/>
    <property type="molecule type" value="Genomic_DNA"/>
</dbReference>
<evidence type="ECO:0000313" key="2">
    <source>
        <dbReference type="EMBL" id="KAJ9484016.1"/>
    </source>
</evidence>
<proteinExistence type="predicted"/>
<sequence length="74" mass="7985">MDKALPKNSMDIPQISKQPLPEPKRFPHCCLSISSSLITYLASLLPKKPTFTVSLGSRSGLLGHGPANMAPRRG</sequence>
<organism evidence="2 3">
    <name type="scientific">Penicillium thymicola</name>
    <dbReference type="NCBI Taxonomy" id="293382"/>
    <lineage>
        <taxon>Eukaryota</taxon>
        <taxon>Fungi</taxon>
        <taxon>Dikarya</taxon>
        <taxon>Ascomycota</taxon>
        <taxon>Pezizomycotina</taxon>
        <taxon>Eurotiomycetes</taxon>
        <taxon>Eurotiomycetidae</taxon>
        <taxon>Eurotiales</taxon>
        <taxon>Aspergillaceae</taxon>
        <taxon>Penicillium</taxon>
    </lineage>
</organism>
<evidence type="ECO:0000313" key="3">
    <source>
        <dbReference type="Proteomes" id="UP001227192"/>
    </source>
</evidence>
<evidence type="ECO:0000256" key="1">
    <source>
        <dbReference type="SAM" id="MobiDB-lite"/>
    </source>
</evidence>
<keyword evidence="3" id="KW-1185">Reference proteome</keyword>
<feature type="region of interest" description="Disordered" evidence="1">
    <location>
        <begin position="1"/>
        <end position="21"/>
    </location>
</feature>
<name>A0AAI9X4U8_PENTH</name>
<reference evidence="2" key="1">
    <citation type="submission" date="2015-06" db="EMBL/GenBank/DDBJ databases">
        <authorList>
            <person name="Nguyen H."/>
        </authorList>
    </citation>
    <scope>NUCLEOTIDE SEQUENCE</scope>
    <source>
        <strain evidence="2">DAOM 180753</strain>
    </source>
</reference>
<protein>
    <submittedName>
        <fullName evidence="2">Uncharacterized protein</fullName>
    </submittedName>
</protein>
<gene>
    <name evidence="2" type="ORF">VN97_g9372</name>
</gene>
<accession>A0AAI9X4U8</accession>